<reference evidence="4" key="1">
    <citation type="submission" date="2023-07" db="EMBL/GenBank/DDBJ databases">
        <title>Cedecea davisae an AmpC producer and its therapeutic implications.</title>
        <authorList>
            <person name="Notter J."/>
        </authorList>
    </citation>
    <scope>NUCLEOTIDE SEQUENCE [LARGE SCALE GENOMIC DNA]</scope>
    <source>
        <strain evidence="4">1</strain>
    </source>
</reference>
<sequence>MKPRPLVDSQGQELNLDSAHAAAYWLTQLMSDDASEQDRLNWQHWLTQSADNERAWRHIESVCAGFKQVDGKLAQQSLSALNAGSRRTLLKGLAALLLVGGSLEWGRQQQSWEMLTADYHTATGEQRRVELSEGSQLLLDTQTALNVHYTGQERQIELLRGDLLITTGKQEKLAASPRPFSVNTPHGKVLALGTHFRVKLEKEQTRVAVYEGAVRLYPKDNMQAGPRLIAGQGAWLARDQSGGMRKGEREPGWVHGKLLADNMPLGEFLREVNRYRSGILRCDEDIAGLRLSGVFPLADTDQILAALPAVLPVRVNTLSRYWISLSHQ</sequence>
<dbReference type="InterPro" id="IPR006860">
    <property type="entry name" value="FecR"/>
</dbReference>
<evidence type="ECO:0000259" key="1">
    <source>
        <dbReference type="Pfam" id="PF04773"/>
    </source>
</evidence>
<dbReference type="PANTHER" id="PTHR30273:SF2">
    <property type="entry name" value="PROTEIN FECR"/>
    <property type="match status" value="1"/>
</dbReference>
<accession>A0ABS6DJK9</accession>
<dbReference type="PIRSF" id="PIRSF018266">
    <property type="entry name" value="FecR"/>
    <property type="match status" value="1"/>
</dbReference>
<dbReference type="InterPro" id="IPR032623">
    <property type="entry name" value="FecR_N"/>
</dbReference>
<dbReference type="PANTHER" id="PTHR30273">
    <property type="entry name" value="PERIPLASMIC SIGNAL SENSOR AND SIGMA FACTOR ACTIVATOR FECR-RELATED"/>
    <property type="match status" value="1"/>
</dbReference>
<dbReference type="InterPro" id="IPR012373">
    <property type="entry name" value="Ferrdict_sens_TM"/>
</dbReference>
<comment type="caution">
    <text evidence="3">The sequence shown here is derived from an EMBL/GenBank/DDBJ whole genome shotgun (WGS) entry which is preliminary data.</text>
</comment>
<dbReference type="RefSeq" id="WP_216376016.1">
    <property type="nucleotide sequence ID" value="NZ_JAGRYT010000036.1"/>
</dbReference>
<organism evidence="3 4">
    <name type="scientific">Cedecea davisae</name>
    <dbReference type="NCBI Taxonomy" id="158484"/>
    <lineage>
        <taxon>Bacteria</taxon>
        <taxon>Pseudomonadati</taxon>
        <taxon>Pseudomonadota</taxon>
        <taxon>Gammaproteobacteria</taxon>
        <taxon>Enterobacterales</taxon>
        <taxon>Enterobacteriaceae</taxon>
        <taxon>Cedecea</taxon>
    </lineage>
</organism>
<gene>
    <name evidence="3" type="ORF">KC222_12790</name>
</gene>
<dbReference type="EMBL" id="JAGRYU010000023">
    <property type="protein sequence ID" value="MBU4682890.1"/>
    <property type="molecule type" value="Genomic_DNA"/>
</dbReference>
<proteinExistence type="predicted"/>
<dbReference type="Pfam" id="PF04773">
    <property type="entry name" value="FecR"/>
    <property type="match status" value="1"/>
</dbReference>
<dbReference type="Proteomes" id="UP000686327">
    <property type="component" value="Unassembled WGS sequence"/>
</dbReference>
<name>A0ABS6DJK9_9ENTR</name>
<evidence type="ECO:0000313" key="4">
    <source>
        <dbReference type="Proteomes" id="UP000686327"/>
    </source>
</evidence>
<dbReference type="Pfam" id="PF16220">
    <property type="entry name" value="DUF4880"/>
    <property type="match status" value="1"/>
</dbReference>
<feature type="domain" description="FecR protein" evidence="1">
    <location>
        <begin position="118"/>
        <end position="215"/>
    </location>
</feature>
<evidence type="ECO:0000313" key="3">
    <source>
        <dbReference type="EMBL" id="MBU4682890.1"/>
    </source>
</evidence>
<evidence type="ECO:0000259" key="2">
    <source>
        <dbReference type="Pfam" id="PF16220"/>
    </source>
</evidence>
<keyword evidence="4" id="KW-1185">Reference proteome</keyword>
<feature type="domain" description="FecR N-terminal" evidence="2">
    <location>
        <begin position="21"/>
        <end position="61"/>
    </location>
</feature>
<protein>
    <submittedName>
        <fullName evidence="3">FecR domain-containing protein</fullName>
    </submittedName>
</protein>